<reference evidence="8" key="1">
    <citation type="submission" date="2018-07" db="EMBL/GenBank/DDBJ databases">
        <authorList>
            <person name="Quirk P.G."/>
            <person name="Krulwich T.A."/>
        </authorList>
    </citation>
    <scope>NUCLEOTIDE SEQUENCE</scope>
</reference>
<comment type="subcellular location">
    <subcellularLocation>
        <location evidence="1">Membrane</location>
        <topology evidence="1">Single-pass membrane protein</topology>
    </subcellularLocation>
</comment>
<evidence type="ECO:0000256" key="4">
    <source>
        <dbReference type="ARBA" id="ARBA00022989"/>
    </source>
</evidence>
<keyword evidence="8" id="KW-0150">Chloroplast</keyword>
<dbReference type="InterPro" id="IPR010284">
    <property type="entry name" value="PSII_Ycf12_core-subunit"/>
</dbReference>
<evidence type="ECO:0000256" key="1">
    <source>
        <dbReference type="ARBA" id="ARBA00004167"/>
    </source>
</evidence>
<keyword evidence="8" id="KW-0934">Plastid</keyword>
<evidence type="ECO:0000256" key="2">
    <source>
        <dbReference type="ARBA" id="ARBA00022531"/>
    </source>
</evidence>
<sequence length="30" mass="3372">MNLEILFQLISLFLVVATGPIIIILLAFKK</sequence>
<keyword evidence="3 7" id="KW-0812">Transmembrane</keyword>
<keyword evidence="2" id="KW-0602">Photosynthesis</keyword>
<keyword evidence="4 7" id="KW-1133">Transmembrane helix</keyword>
<name>A0A386AX24_9CHLO</name>
<feature type="transmembrane region" description="Helical" evidence="7">
    <location>
        <begin position="6"/>
        <end position="28"/>
    </location>
</feature>
<accession>A0A386AX24</accession>
<dbReference type="GO" id="GO:0015979">
    <property type="term" value="P:photosynthesis"/>
    <property type="evidence" value="ECO:0007669"/>
    <property type="project" value="UniProtKB-KW"/>
</dbReference>
<keyword evidence="5 7" id="KW-0472">Membrane</keyword>
<evidence type="ECO:0000256" key="5">
    <source>
        <dbReference type="ARBA" id="ARBA00023136"/>
    </source>
</evidence>
<dbReference type="EMBL" id="MH591082">
    <property type="protein sequence ID" value="AYC63907.1"/>
    <property type="molecule type" value="Genomic_DNA"/>
</dbReference>
<proteinExistence type="predicted"/>
<evidence type="ECO:0000256" key="3">
    <source>
        <dbReference type="ARBA" id="ARBA00022692"/>
    </source>
</evidence>
<keyword evidence="6" id="KW-0604">Photosystem II</keyword>
<evidence type="ECO:0000313" key="8">
    <source>
        <dbReference type="EMBL" id="AYC63907.1"/>
    </source>
</evidence>
<dbReference type="GO" id="GO:0009523">
    <property type="term" value="C:photosystem II"/>
    <property type="evidence" value="ECO:0007669"/>
    <property type="project" value="UniProtKB-KW"/>
</dbReference>
<evidence type="ECO:0000256" key="7">
    <source>
        <dbReference type="SAM" id="Phobius"/>
    </source>
</evidence>
<protein>
    <submittedName>
        <fullName evidence="8">Photosystem II protein psb30</fullName>
    </submittedName>
</protein>
<organism evidence="8">
    <name type="scientific">Dichotomosiphon tuberosus</name>
    <dbReference type="NCBI Taxonomy" id="118263"/>
    <lineage>
        <taxon>Eukaryota</taxon>
        <taxon>Viridiplantae</taxon>
        <taxon>Chlorophyta</taxon>
        <taxon>core chlorophytes</taxon>
        <taxon>Ulvophyceae</taxon>
        <taxon>TCBD clade</taxon>
        <taxon>Bryopsidales</taxon>
        <taxon>Halimedineae</taxon>
        <taxon>Dichotomosiphonaceae</taxon>
        <taxon>Dichotomosiphon</taxon>
    </lineage>
</organism>
<evidence type="ECO:0000256" key="6">
    <source>
        <dbReference type="ARBA" id="ARBA00023276"/>
    </source>
</evidence>
<dbReference type="Pfam" id="PF05969">
    <property type="entry name" value="PSII_Ycf12"/>
    <property type="match status" value="1"/>
</dbReference>
<gene>
    <name evidence="8" type="primary">psb30</name>
</gene>
<reference evidence="8" key="2">
    <citation type="journal article" date="2019" name="Mol. Phylogenet. Evol.">
        <title>Reassessment of the classification of bryopsidales (chlorophyta) based on chloroplast phylogenomic analyses.</title>
        <authorList>
            <person name="Cremen M.C."/>
            <person name="Leliaert F."/>
            <person name="West J."/>
            <person name="Lam D.W."/>
            <person name="Shimada S."/>
            <person name="Lopez-Bautista J.M."/>
            <person name="Verbruggen H."/>
        </authorList>
    </citation>
    <scope>NUCLEOTIDE SEQUENCE</scope>
</reference>
<geneLocation type="chloroplast" evidence="8"/>
<dbReference type="AlphaFoldDB" id="A0A386AX24"/>